<dbReference type="SMART" id="SM00947">
    <property type="entry name" value="Pro_CA"/>
    <property type="match status" value="1"/>
</dbReference>
<accession>A0ABY2LYK5</accession>
<keyword evidence="5 6" id="KW-0472">Membrane</keyword>
<dbReference type="Pfam" id="PF00916">
    <property type="entry name" value="Sulfate_transp"/>
    <property type="match status" value="1"/>
</dbReference>
<evidence type="ECO:0000313" key="9">
    <source>
        <dbReference type="Proteomes" id="UP000298200"/>
    </source>
</evidence>
<dbReference type="Gene3D" id="3.40.1050.10">
    <property type="entry name" value="Carbonic anhydrase"/>
    <property type="match status" value="1"/>
</dbReference>
<proteinExistence type="inferred from homology"/>
<keyword evidence="9" id="KW-1185">Reference proteome</keyword>
<dbReference type="PROSITE" id="PS50801">
    <property type="entry name" value="STAS"/>
    <property type="match status" value="1"/>
</dbReference>
<comment type="caution">
    <text evidence="8">The sequence shown here is derived from an EMBL/GenBank/DDBJ whole genome shotgun (WGS) entry which is preliminary data.</text>
</comment>
<dbReference type="RefSeq" id="WP_135636303.1">
    <property type="nucleotide sequence ID" value="NZ_RQFU01000019.1"/>
</dbReference>
<dbReference type="PANTHER" id="PTHR11814">
    <property type="entry name" value="SULFATE TRANSPORTER"/>
    <property type="match status" value="1"/>
</dbReference>
<keyword evidence="3 6" id="KW-0812">Transmembrane</keyword>
<evidence type="ECO:0000313" key="8">
    <source>
        <dbReference type="EMBL" id="TGL18810.1"/>
    </source>
</evidence>
<feature type="transmembrane region" description="Helical" evidence="6">
    <location>
        <begin position="111"/>
        <end position="129"/>
    </location>
</feature>
<sequence length="726" mass="79209">MFSNLRNDIPSGLVVFLVALPLCLGVALASGAPLLSGVISGVIGGIVVGTISHSNTSVSGPAAGLVTLVLAALAALGDYRTFLLAVFLSGIIQIGLGFLRAGFIANYIPSNVIQGLLASIGIILILKQIPHAVGFDIDPEEDFIFFQRDGENTFSELLNMNKYFSWGALTISFVSLTLMITYDKLKWKGLKFIPSPILVIVIGVLLNQGFLLFFPGMYLSEKHLVSIPNILNWESIFVFPNFSKIVNSNVWYYAFTIAAFATLETLLNLDAVERIDPHKRLASPNRELFAQGIGNSLSGLIGGLPITSVIVRSSVNIYAGAKTKISTIFHGILLGSSVVFLSSSFNLIPLSSLAVILIVTGFKLTNIAVYKSIYKKGFYQFLPFIVTILAIIFTDLLTGVLIGLCVSFIFILKNNYKNPFSVETENLNIGETIRIELPNQVSFLNKASIKDTLWSLPENSKVIVDATNCNFIDHDILEILEEFKSVVSIEKNIQLNLVGVKENYELTDQVQFVNILDKEAQQKLSPNEILQFLKRGNERFVKGKWSEKYFKHQVNATAFGQNPIAVVLSCIDSRTSPEIIFDAGLGDLISIRIAGNIVNQEILGSLELSCAKIGTKLIVVLGHSNCGAVSSAIYSLKDGNIASITNKIQKAIDGSDSNLQIKKEGNEHIFNHVVKANVLNSITEILESSIYLKEQVDAGAFKIVPAFYDTSSGEVQFFETVKVGSV</sequence>
<dbReference type="InterPro" id="IPR036874">
    <property type="entry name" value="Carbonic_anhydrase_sf"/>
</dbReference>
<dbReference type="InterPro" id="IPR011547">
    <property type="entry name" value="SLC26A/SulP_dom"/>
</dbReference>
<feature type="transmembrane region" description="Helical" evidence="6">
    <location>
        <begin position="288"/>
        <end position="311"/>
    </location>
</feature>
<feature type="transmembrane region" description="Helical" evidence="6">
    <location>
        <begin position="331"/>
        <end position="360"/>
    </location>
</feature>
<dbReference type="InterPro" id="IPR001902">
    <property type="entry name" value="SLC26A/SulP_fam"/>
</dbReference>
<dbReference type="Proteomes" id="UP000298200">
    <property type="component" value="Unassembled WGS sequence"/>
</dbReference>
<dbReference type="CDD" id="cd03378">
    <property type="entry name" value="beta_CA_cladeC"/>
    <property type="match status" value="1"/>
</dbReference>
<feature type="transmembrane region" description="Helical" evidence="6">
    <location>
        <begin position="250"/>
        <end position="267"/>
    </location>
</feature>
<protein>
    <submittedName>
        <fullName evidence="8">Carbonic anhydrase</fullName>
    </submittedName>
</protein>
<feature type="transmembrane region" description="Helical" evidence="6">
    <location>
        <begin position="381"/>
        <end position="412"/>
    </location>
</feature>
<comment type="similarity">
    <text evidence="2">Belongs to the beta-class carbonic anhydrase family.</text>
</comment>
<evidence type="ECO:0000259" key="7">
    <source>
        <dbReference type="PROSITE" id="PS50801"/>
    </source>
</evidence>
<feature type="transmembrane region" description="Helical" evidence="6">
    <location>
        <begin position="163"/>
        <end position="180"/>
    </location>
</feature>
<dbReference type="Pfam" id="PF00484">
    <property type="entry name" value="Pro_CA"/>
    <property type="match status" value="1"/>
</dbReference>
<evidence type="ECO:0000256" key="4">
    <source>
        <dbReference type="ARBA" id="ARBA00022989"/>
    </source>
</evidence>
<dbReference type="EMBL" id="RQFU01000019">
    <property type="protein sequence ID" value="TGL18810.1"/>
    <property type="molecule type" value="Genomic_DNA"/>
</dbReference>
<evidence type="ECO:0000256" key="1">
    <source>
        <dbReference type="ARBA" id="ARBA00004141"/>
    </source>
</evidence>
<feature type="transmembrane region" description="Helical" evidence="6">
    <location>
        <begin position="58"/>
        <end position="76"/>
    </location>
</feature>
<feature type="domain" description="STAS" evidence="7">
    <location>
        <begin position="435"/>
        <end position="540"/>
    </location>
</feature>
<feature type="transmembrane region" description="Helical" evidence="6">
    <location>
        <begin position="192"/>
        <end position="214"/>
    </location>
</feature>
<feature type="transmembrane region" description="Helical" evidence="6">
    <location>
        <begin position="12"/>
        <end position="28"/>
    </location>
</feature>
<evidence type="ECO:0000256" key="3">
    <source>
        <dbReference type="ARBA" id="ARBA00022692"/>
    </source>
</evidence>
<reference evidence="9" key="1">
    <citation type="journal article" date="2019" name="PLoS Negl. Trop. Dis.">
        <title>Revisiting the worldwide diversity of Leptospira species in the environment.</title>
        <authorList>
            <person name="Vincent A.T."/>
            <person name="Schiettekatte O."/>
            <person name="Bourhy P."/>
            <person name="Veyrier F.J."/>
            <person name="Picardeau M."/>
        </authorList>
    </citation>
    <scope>NUCLEOTIDE SEQUENCE [LARGE SCALE GENOMIC DNA]</scope>
    <source>
        <strain evidence="9">201800272</strain>
    </source>
</reference>
<keyword evidence="4 6" id="KW-1133">Transmembrane helix</keyword>
<name>A0ABY2LYK5_9LEPT</name>
<dbReference type="InterPro" id="IPR002645">
    <property type="entry name" value="STAS_dom"/>
</dbReference>
<organism evidence="8 9">
    <name type="scientific">Leptospira yanagawae</name>
    <dbReference type="NCBI Taxonomy" id="293069"/>
    <lineage>
        <taxon>Bacteria</taxon>
        <taxon>Pseudomonadati</taxon>
        <taxon>Spirochaetota</taxon>
        <taxon>Spirochaetia</taxon>
        <taxon>Leptospirales</taxon>
        <taxon>Leptospiraceae</taxon>
        <taxon>Leptospira</taxon>
    </lineage>
</organism>
<evidence type="ECO:0000256" key="5">
    <source>
        <dbReference type="ARBA" id="ARBA00023136"/>
    </source>
</evidence>
<feature type="transmembrane region" description="Helical" evidence="6">
    <location>
        <begin position="82"/>
        <end position="99"/>
    </location>
</feature>
<dbReference type="InterPro" id="IPR001765">
    <property type="entry name" value="Carbonic_anhydrase"/>
</dbReference>
<comment type="subcellular location">
    <subcellularLocation>
        <location evidence="1">Membrane</location>
        <topology evidence="1">Multi-pass membrane protein</topology>
    </subcellularLocation>
</comment>
<evidence type="ECO:0000256" key="6">
    <source>
        <dbReference type="SAM" id="Phobius"/>
    </source>
</evidence>
<evidence type="ECO:0000256" key="2">
    <source>
        <dbReference type="ARBA" id="ARBA00006217"/>
    </source>
</evidence>
<gene>
    <name evidence="8" type="ORF">EHQ46_13345</name>
</gene>
<dbReference type="SUPFAM" id="SSF53056">
    <property type="entry name" value="beta-carbonic anhydrase, cab"/>
    <property type="match status" value="1"/>
</dbReference>